<sequence>MIKRAQPLFAPQEVTTNMNERIGNTTIDEAIARNHDLIGHHFFDSLLNLDDYTQLLESIRAVTGHPALQAELETCWEEQHIQQDEEFNTLLHQVRYACLYLELGSTAEAQKNRDRAWAFTNYASVMVGEIIEKSAAFQNAIEADNRSSQNSRNAQARNKSILLVKTEAARLLVERQPADGWPTKIKAVYHLEDPLAEFIEKNNIPALKISNIEKWLTAWLREDVLVNQAWEKTKHAKAR</sequence>
<proteinExistence type="predicted"/>
<accession>A0A1S2UX47</accession>
<gene>
    <name evidence="1" type="ORF">BFL40_19855</name>
    <name evidence="2" type="ORF">SAMN04515675_2589</name>
</gene>
<reference evidence="1 3" key="1">
    <citation type="submission" date="2016-08" db="EMBL/GenBank/DDBJ databases">
        <title>Draft genome sequence of Pseudomonas costantinii LMG 22119, type strain isolated from cultivated mushroom (Agaricus bisporus) sporophores.</title>
        <authorList>
            <person name="Tambong J.T."/>
        </authorList>
    </citation>
    <scope>NUCLEOTIDE SEQUENCE [LARGE SCALE GENOMIC DNA]</scope>
    <source>
        <strain evidence="1 3">LMG 22119</strain>
    </source>
</reference>
<dbReference type="EMBL" id="MDDR01000035">
    <property type="protein sequence ID" value="OIN50496.1"/>
    <property type="molecule type" value="Genomic_DNA"/>
</dbReference>
<organism evidence="1 3">
    <name type="scientific">Pseudomonas costantinii</name>
    <dbReference type="NCBI Taxonomy" id="168469"/>
    <lineage>
        <taxon>Bacteria</taxon>
        <taxon>Pseudomonadati</taxon>
        <taxon>Pseudomonadota</taxon>
        <taxon>Gammaproteobacteria</taxon>
        <taxon>Pseudomonadales</taxon>
        <taxon>Pseudomonadaceae</taxon>
        <taxon>Pseudomonas</taxon>
    </lineage>
</organism>
<dbReference type="EMBL" id="FNTS01000002">
    <property type="protein sequence ID" value="SED80716.1"/>
    <property type="molecule type" value="Genomic_DNA"/>
</dbReference>
<dbReference type="RefSeq" id="WP_071485541.1">
    <property type="nucleotide sequence ID" value="NZ_FNTS01000002.1"/>
</dbReference>
<dbReference type="Proteomes" id="UP000182179">
    <property type="component" value="Unassembled WGS sequence"/>
</dbReference>
<comment type="caution">
    <text evidence="1">The sequence shown here is derived from an EMBL/GenBank/DDBJ whole genome shotgun (WGS) entry which is preliminary data.</text>
</comment>
<evidence type="ECO:0000313" key="1">
    <source>
        <dbReference type="EMBL" id="OIN50496.1"/>
    </source>
</evidence>
<protein>
    <submittedName>
        <fullName evidence="1">Uncharacterized protein</fullName>
    </submittedName>
</protein>
<evidence type="ECO:0000313" key="4">
    <source>
        <dbReference type="Proteomes" id="UP000182179"/>
    </source>
</evidence>
<keyword evidence="4" id="KW-1185">Reference proteome</keyword>
<reference evidence="2 4" key="2">
    <citation type="submission" date="2016-10" db="EMBL/GenBank/DDBJ databases">
        <authorList>
            <person name="Varghese N."/>
            <person name="Submissions S."/>
        </authorList>
    </citation>
    <scope>NUCLEOTIDE SEQUENCE [LARGE SCALE GENOMIC DNA]</scope>
    <source>
        <strain evidence="2 4">BS2773</strain>
    </source>
</reference>
<dbReference type="AlphaFoldDB" id="A0A1S2UX47"/>
<dbReference type="Proteomes" id="UP000181661">
    <property type="component" value="Unassembled WGS sequence"/>
</dbReference>
<evidence type="ECO:0000313" key="2">
    <source>
        <dbReference type="EMBL" id="SED80716.1"/>
    </source>
</evidence>
<dbReference type="OrthoDB" id="7023033at2"/>
<name>A0A1S2UX47_9PSED</name>
<evidence type="ECO:0000313" key="3">
    <source>
        <dbReference type="Proteomes" id="UP000181661"/>
    </source>
</evidence>